<feature type="compositionally biased region" description="Basic and acidic residues" evidence="1">
    <location>
        <begin position="33"/>
        <end position="48"/>
    </location>
</feature>
<protein>
    <submittedName>
        <fullName evidence="2">Uncharacterized protein</fullName>
    </submittedName>
</protein>
<keyword evidence="3" id="KW-1185">Reference proteome</keyword>
<sequence length="122" mass="13216">MKLRGPAMNRSLNRRNPDVLVVMIAEKQIMRGNEEDKGDQFSEMRDRGMGPLKAATDMSGTAALKSNVLLTSLGGGEAAFPEFGLLVGDNFSATDCKVIPRYRTASAARGMMLVDNFGLSLF</sequence>
<name>A0ABC8UGC9_9AQUA</name>
<evidence type="ECO:0000313" key="2">
    <source>
        <dbReference type="EMBL" id="CAK9180003.1"/>
    </source>
</evidence>
<evidence type="ECO:0000256" key="1">
    <source>
        <dbReference type="SAM" id="MobiDB-lite"/>
    </source>
</evidence>
<evidence type="ECO:0000313" key="3">
    <source>
        <dbReference type="Proteomes" id="UP001642360"/>
    </source>
</evidence>
<dbReference type="Proteomes" id="UP001642360">
    <property type="component" value="Unassembled WGS sequence"/>
</dbReference>
<organism evidence="2 3">
    <name type="scientific">Ilex paraguariensis</name>
    <name type="common">yerba mate</name>
    <dbReference type="NCBI Taxonomy" id="185542"/>
    <lineage>
        <taxon>Eukaryota</taxon>
        <taxon>Viridiplantae</taxon>
        <taxon>Streptophyta</taxon>
        <taxon>Embryophyta</taxon>
        <taxon>Tracheophyta</taxon>
        <taxon>Spermatophyta</taxon>
        <taxon>Magnoliopsida</taxon>
        <taxon>eudicotyledons</taxon>
        <taxon>Gunneridae</taxon>
        <taxon>Pentapetalae</taxon>
        <taxon>asterids</taxon>
        <taxon>campanulids</taxon>
        <taxon>Aquifoliales</taxon>
        <taxon>Aquifoliaceae</taxon>
        <taxon>Ilex</taxon>
    </lineage>
</organism>
<gene>
    <name evidence="2" type="ORF">ILEXP_LOCUS49958</name>
</gene>
<reference evidence="2 3" key="1">
    <citation type="submission" date="2024-02" db="EMBL/GenBank/DDBJ databases">
        <authorList>
            <person name="Vignale AGUSTIN F."/>
            <person name="Sosa J E."/>
            <person name="Modenutti C."/>
        </authorList>
    </citation>
    <scope>NUCLEOTIDE SEQUENCE [LARGE SCALE GENOMIC DNA]</scope>
</reference>
<proteinExistence type="predicted"/>
<feature type="region of interest" description="Disordered" evidence="1">
    <location>
        <begin position="33"/>
        <end position="52"/>
    </location>
</feature>
<accession>A0ABC8UGC9</accession>
<dbReference type="AlphaFoldDB" id="A0ABC8UGC9"/>
<dbReference type="EMBL" id="CAUOFW020007625">
    <property type="protein sequence ID" value="CAK9180003.1"/>
    <property type="molecule type" value="Genomic_DNA"/>
</dbReference>
<comment type="caution">
    <text evidence="2">The sequence shown here is derived from an EMBL/GenBank/DDBJ whole genome shotgun (WGS) entry which is preliminary data.</text>
</comment>